<evidence type="ECO:0000256" key="1">
    <source>
        <dbReference type="ARBA" id="ARBA00001946"/>
    </source>
</evidence>
<dbReference type="HOGENOM" id="CLU_028458_3_3_4"/>
<dbReference type="Pfam" id="PF01557">
    <property type="entry name" value="FAA_hydrolase"/>
    <property type="match status" value="1"/>
</dbReference>
<keyword evidence="3" id="KW-0479">Metal-binding</keyword>
<comment type="cofactor">
    <cofactor evidence="1">
        <name>Mg(2+)</name>
        <dbReference type="ChEBI" id="CHEBI:18420"/>
    </cofactor>
</comment>
<dbReference type="GO" id="GO:0016787">
    <property type="term" value="F:hydrolase activity"/>
    <property type="evidence" value="ECO:0007669"/>
    <property type="project" value="UniProtKB-KW"/>
</dbReference>
<dbReference type="InterPro" id="IPR036663">
    <property type="entry name" value="Fumarylacetoacetase_C_sf"/>
</dbReference>
<dbReference type="GO" id="GO:0046872">
    <property type="term" value="F:metal ion binding"/>
    <property type="evidence" value="ECO:0007669"/>
    <property type="project" value="UniProtKB-KW"/>
</dbReference>
<dbReference type="EMBL" id="CP002879">
    <property type="protein sequence ID" value="AEI82347.1"/>
    <property type="molecule type" value="Genomic_DNA"/>
</dbReference>
<sequence length="309" mass="33209">MKLMTYRKRDGSIAVGVLVDAGQILDVSEWLRSMPVAAEAEIHCLAAGVPVASSGMPRLLQGGAPAMSALARHVRTMQESGQLLLDDLEYVTLCAPVPRPGKIVAIGRNYADHAKETGIAPFTRPRVIAKLPSSVAAHGEAIRCPVEVSKLDFEAELAVVIGSYAKDISEEKALDMVAGYTVLNDLSAREFQFDVEPAQTTFAKSFDGFAPMGPWLVTRDEITDPQALEITAWLNGEVMQRGHTGDMLFSVATLIAYLSRHMTLEPGDVIATGTPAGSGGFRLPPRYLRPGDSLRLEVSAVGTLEHTII</sequence>
<evidence type="ECO:0000256" key="3">
    <source>
        <dbReference type="ARBA" id="ARBA00022723"/>
    </source>
</evidence>
<dbReference type="GO" id="GO:0050385">
    <property type="term" value="F:ureidoglycolate lyase activity"/>
    <property type="evidence" value="ECO:0007669"/>
    <property type="project" value="UniProtKB-EC"/>
</dbReference>
<dbReference type="PANTHER" id="PTHR42796:SF4">
    <property type="entry name" value="FUMARYLACETOACETATE HYDROLASE DOMAIN-CONTAINING PROTEIN 2A"/>
    <property type="match status" value="1"/>
</dbReference>
<organism evidence="6 7">
    <name type="scientific">Cupriavidus necator (strain ATCC 43291 / DSM 13513 / CCUG 52238 / LMG 8453 / N-1)</name>
    <name type="common">Ralstonia eutropha</name>
    <dbReference type="NCBI Taxonomy" id="1042878"/>
    <lineage>
        <taxon>Bacteria</taxon>
        <taxon>Pseudomonadati</taxon>
        <taxon>Pseudomonadota</taxon>
        <taxon>Betaproteobacteria</taxon>
        <taxon>Burkholderiales</taxon>
        <taxon>Burkholderiaceae</taxon>
        <taxon>Cupriavidus</taxon>
    </lineage>
</organism>
<dbReference type="SUPFAM" id="SSF56529">
    <property type="entry name" value="FAH"/>
    <property type="match status" value="1"/>
</dbReference>
<protein>
    <submittedName>
        <fullName evidence="6">Ureidoglycolate lyase</fullName>
        <ecNumber evidence="6">4.3.2.3</ecNumber>
    </submittedName>
</protein>
<dbReference type="GO" id="GO:0016853">
    <property type="term" value="F:isomerase activity"/>
    <property type="evidence" value="ECO:0007669"/>
    <property type="project" value="UniProtKB-ARBA"/>
</dbReference>
<keyword evidence="6" id="KW-0614">Plasmid</keyword>
<dbReference type="FunFam" id="3.90.850.10:FF:000002">
    <property type="entry name" value="2-hydroxyhepta-2,4-diene-1,7-dioate isomerase"/>
    <property type="match status" value="1"/>
</dbReference>
<dbReference type="PANTHER" id="PTHR42796">
    <property type="entry name" value="FUMARYLACETOACETATE HYDROLASE DOMAIN-CONTAINING PROTEIN 2A-RELATED"/>
    <property type="match status" value="1"/>
</dbReference>
<dbReference type="Gene3D" id="3.90.850.10">
    <property type="entry name" value="Fumarylacetoacetase-like, C-terminal domain"/>
    <property type="match status" value="1"/>
</dbReference>
<feature type="domain" description="Fumarylacetoacetase-like C-terminal" evidence="5">
    <location>
        <begin position="102"/>
        <end position="308"/>
    </location>
</feature>
<geneLocation type="plasmid" evidence="6 7">
    <name>pBB1</name>
</geneLocation>
<evidence type="ECO:0000256" key="4">
    <source>
        <dbReference type="ARBA" id="ARBA00022801"/>
    </source>
</evidence>
<name>F8GUE3_CUPNN</name>
<dbReference type="GO" id="GO:0019752">
    <property type="term" value="P:carboxylic acid metabolic process"/>
    <property type="evidence" value="ECO:0007669"/>
    <property type="project" value="UniProtKB-ARBA"/>
</dbReference>
<reference evidence="6 7" key="1">
    <citation type="journal article" date="2011" name="J. Bacteriol.">
        <title>Complete genome sequence of the type strain Cupriavidus necator N-1.</title>
        <authorList>
            <person name="Poehlein A."/>
            <person name="Kusian B."/>
            <person name="Friedrich B."/>
            <person name="Daniel R."/>
            <person name="Bowien B."/>
        </authorList>
    </citation>
    <scope>NUCLEOTIDE SEQUENCE [LARGE SCALE GENOMIC DNA]</scope>
    <source>
        <strain evidence="7">ATCC 43291 / DSM 13513 / CCUG 52238 / LMG 8453 / N-1</strain>
        <plasmid evidence="6 7">pBB1</plasmid>
    </source>
</reference>
<dbReference type="InterPro" id="IPR051121">
    <property type="entry name" value="FAH"/>
</dbReference>
<dbReference type="KEGG" id="cnc:CNE_BB1p09350"/>
<evidence type="ECO:0000313" key="6">
    <source>
        <dbReference type="EMBL" id="AEI82347.1"/>
    </source>
</evidence>
<evidence type="ECO:0000256" key="2">
    <source>
        <dbReference type="ARBA" id="ARBA00010211"/>
    </source>
</evidence>
<keyword evidence="6" id="KW-0456">Lyase</keyword>
<dbReference type="RefSeq" id="WP_013959379.1">
    <property type="nucleotide sequence ID" value="NC_015727.1"/>
</dbReference>
<dbReference type="AlphaFoldDB" id="F8GUE3"/>
<dbReference type="Proteomes" id="UP000006798">
    <property type="component" value="Plasmid pBB1"/>
</dbReference>
<proteinExistence type="inferred from homology"/>
<dbReference type="InterPro" id="IPR011234">
    <property type="entry name" value="Fumarylacetoacetase-like_C"/>
</dbReference>
<dbReference type="EC" id="4.3.2.3" evidence="6"/>
<dbReference type="GeneID" id="34312305"/>
<gene>
    <name evidence="6" type="ordered locus">CNE_BB1p09350</name>
</gene>
<keyword evidence="4" id="KW-0378">Hydrolase</keyword>
<accession>F8GUE3</accession>
<evidence type="ECO:0000259" key="5">
    <source>
        <dbReference type="Pfam" id="PF01557"/>
    </source>
</evidence>
<comment type="similarity">
    <text evidence="2">Belongs to the FAH family.</text>
</comment>
<evidence type="ECO:0000313" key="7">
    <source>
        <dbReference type="Proteomes" id="UP000006798"/>
    </source>
</evidence>